<dbReference type="Proteomes" id="UP000283666">
    <property type="component" value="Unassembled WGS sequence"/>
</dbReference>
<evidence type="ECO:0000313" key="1">
    <source>
        <dbReference type="EMBL" id="PBJ87566.1"/>
    </source>
</evidence>
<evidence type="ECO:0000313" key="6">
    <source>
        <dbReference type="Proteomes" id="UP000283829"/>
    </source>
</evidence>
<dbReference type="EMBL" id="NWXB01000001">
    <property type="protein sequence ID" value="RQJ68854.1"/>
    <property type="molecule type" value="Genomic_DNA"/>
</dbReference>
<evidence type="ECO:0000313" key="3">
    <source>
        <dbReference type="EMBL" id="RQK76840.1"/>
    </source>
</evidence>
<evidence type="ECO:0000313" key="2">
    <source>
        <dbReference type="EMBL" id="RQJ68854.1"/>
    </source>
</evidence>
<gene>
    <name evidence="1" type="ORF">CNQ34_06515</name>
    <name evidence="3" type="ORF">COH52_10945</name>
    <name evidence="2" type="ORF">COI09_01180</name>
</gene>
<protein>
    <submittedName>
        <fullName evidence="2">Uncharacterized protein</fullName>
    </submittedName>
</protein>
<reference evidence="1" key="3">
    <citation type="submission" date="2017-09" db="EMBL/GenBank/DDBJ databases">
        <authorList>
            <person name="Kretz C."/>
            <person name="Retchless A."/>
            <person name="Wang X."/>
        </authorList>
    </citation>
    <scope>NUCLEOTIDE SEQUENCE</scope>
    <source>
        <strain evidence="1">M26503</strain>
    </source>
</reference>
<proteinExistence type="predicted"/>
<dbReference type="EMBL" id="NWZY01000037">
    <property type="protein sequence ID" value="RQK76840.1"/>
    <property type="molecule type" value="Genomic_DNA"/>
</dbReference>
<dbReference type="Proteomes" id="UP000283829">
    <property type="component" value="Unassembled WGS sequence"/>
</dbReference>
<reference evidence="5 6" key="2">
    <citation type="submission" date="2017-09" db="EMBL/GenBank/DDBJ databases">
        <title>Phenotypic and genotypic characterization of Colombian isolates of Neisseria meningitidis recovered from invasive disease.</title>
        <authorList>
            <person name="Duarte C."/>
            <person name="Gabastou J.M."/>
            <person name="Moreno J."/>
        </authorList>
    </citation>
    <scope>NUCLEOTIDE SEQUENCE [LARGE SCALE GENOMIC DNA]</scope>
    <source>
        <strain evidence="3 5">INS-Nm1012</strain>
        <strain evidence="2 6">INS-Nm1124</strain>
    </source>
</reference>
<dbReference type="AlphaFoldDB" id="A0A1B1ZB13"/>
<evidence type="ECO:0000313" key="4">
    <source>
        <dbReference type="Proteomes" id="UP000217930"/>
    </source>
</evidence>
<comment type="caution">
    <text evidence="2">The sequence shown here is derived from an EMBL/GenBank/DDBJ whole genome shotgun (WGS) entry which is preliminary data.</text>
</comment>
<evidence type="ECO:0000313" key="5">
    <source>
        <dbReference type="Proteomes" id="UP000283666"/>
    </source>
</evidence>
<sequence>MNIMSTAGNIAKFPYSYHSVEKYSHLNGTLESLPVRFLQAKKFPHQAGLDCSGEPHRLFNRPPYFSF</sequence>
<dbReference type="EMBL" id="NTLY01000002">
    <property type="protein sequence ID" value="PBJ87566.1"/>
    <property type="molecule type" value="Genomic_DNA"/>
</dbReference>
<name>A0A1B1ZB13_NEIME</name>
<dbReference type="Proteomes" id="UP000217930">
    <property type="component" value="Unassembled WGS sequence"/>
</dbReference>
<organism evidence="2 6">
    <name type="scientific">Neisseria meningitidis</name>
    <dbReference type="NCBI Taxonomy" id="487"/>
    <lineage>
        <taxon>Bacteria</taxon>
        <taxon>Pseudomonadati</taxon>
        <taxon>Pseudomonadota</taxon>
        <taxon>Betaproteobacteria</taxon>
        <taxon>Neisseriales</taxon>
        <taxon>Neisseriaceae</taxon>
        <taxon>Neisseria</taxon>
    </lineage>
</organism>
<accession>A0A1B1ZB13</accession>
<reference evidence="1 4" key="1">
    <citation type="journal article" date="2017" name="Clin. Infect. Dis.">
        <title>Increased Risk for Meningococcal Disease among Men who have Sex with Men in the United States, 2012-2015.</title>
        <authorList>
            <person name="Folaranmi T.A."/>
            <person name="Kretz C.B."/>
            <person name="Kamiya H."/>
            <person name="MacNeil J.R."/>
            <person name="Whaley M.J."/>
            <person name="Blain A."/>
            <person name="Antwi M."/>
            <person name="Dorsinville M."/>
            <person name="Pacilli M."/>
            <person name="Smith S."/>
            <person name="Civen R."/>
            <person name="Ngo V."/>
            <person name="Winter K."/>
            <person name="Harriman K."/>
            <person name="Wang X."/>
            <person name="Bowen V.B."/>
            <person name="Patel M."/>
            <person name="Martin S."/>
            <person name="Misegades L."/>
            <person name="Meyer S.A."/>
        </authorList>
    </citation>
    <scope>NUCLEOTIDE SEQUENCE [LARGE SCALE GENOMIC DNA]</scope>
    <source>
        <strain evidence="1 4">M26503</strain>
    </source>
</reference>